<protein>
    <submittedName>
        <fullName evidence="1">Type VII secretion system-associated protein</fullName>
    </submittedName>
</protein>
<dbReference type="NCBIfam" id="NF033532">
    <property type="entry name" value="lone7para_assoc"/>
    <property type="match status" value="1"/>
</dbReference>
<reference evidence="1 2" key="1">
    <citation type="submission" date="2020-10" db="EMBL/GenBank/DDBJ databases">
        <title>Identification of Nocardia species via Next-generation sequencing and recognition of intraspecies genetic diversity.</title>
        <authorList>
            <person name="Li P."/>
            <person name="Li P."/>
            <person name="Lu B."/>
        </authorList>
    </citation>
    <scope>NUCLEOTIDE SEQUENCE [LARGE SCALE GENOMIC DNA]</scope>
    <source>
        <strain evidence="1 2">N-11</strain>
    </source>
</reference>
<dbReference type="EMBL" id="JADLRE010000025">
    <property type="protein sequence ID" value="MBF6228748.1"/>
    <property type="molecule type" value="Genomic_DNA"/>
</dbReference>
<evidence type="ECO:0000313" key="1">
    <source>
        <dbReference type="EMBL" id="MBF6228748.1"/>
    </source>
</evidence>
<sequence length="173" mass="19113">MDPSSAVRRGDWFVLFDPHWSGDPTQRTPPVEVMVGGWRLEQDGELGPFRPNPSYLPQTPHTPSDPIDALLRLIAAGESRSDEIIPTLTRTVVAIACDDQNQPRIAFSPDERPCVVVVTAEIHKQYLPVPRWIPVLGSLLPEVVPSHTDVLFNPSSDHSFRLANNAIRPAGQA</sequence>
<accession>A0ABS0CK01</accession>
<dbReference type="Proteomes" id="UP000807309">
    <property type="component" value="Unassembled WGS sequence"/>
</dbReference>
<evidence type="ECO:0000313" key="2">
    <source>
        <dbReference type="Proteomes" id="UP000807309"/>
    </source>
</evidence>
<dbReference type="RefSeq" id="WP_195035628.1">
    <property type="nucleotide sequence ID" value="NZ_JADLRE010000025.1"/>
</dbReference>
<proteinExistence type="predicted"/>
<keyword evidence="2" id="KW-1185">Reference proteome</keyword>
<gene>
    <name evidence="1" type="ORF">IU470_27065</name>
</gene>
<dbReference type="InterPro" id="IPR047659">
    <property type="entry name" value="T7SS_assoc"/>
</dbReference>
<name>A0ABS0CK01_9NOCA</name>
<organism evidence="1 2">
    <name type="scientific">Nocardia abscessus</name>
    <dbReference type="NCBI Taxonomy" id="120957"/>
    <lineage>
        <taxon>Bacteria</taxon>
        <taxon>Bacillati</taxon>
        <taxon>Actinomycetota</taxon>
        <taxon>Actinomycetes</taxon>
        <taxon>Mycobacteriales</taxon>
        <taxon>Nocardiaceae</taxon>
        <taxon>Nocardia</taxon>
    </lineage>
</organism>
<comment type="caution">
    <text evidence="1">The sequence shown here is derived from an EMBL/GenBank/DDBJ whole genome shotgun (WGS) entry which is preliminary data.</text>
</comment>